<evidence type="ECO:0000256" key="2">
    <source>
        <dbReference type="ARBA" id="ARBA00022723"/>
    </source>
</evidence>
<dbReference type="SUPFAM" id="SSF109854">
    <property type="entry name" value="DinB/YfiT-like putative metalloenzymes"/>
    <property type="match status" value="1"/>
</dbReference>
<dbReference type="OrthoDB" id="119432at2"/>
<dbReference type="InterPro" id="IPR007837">
    <property type="entry name" value="DinB"/>
</dbReference>
<dbReference type="EMBL" id="CP031188">
    <property type="protein sequence ID" value="AXG74426.1"/>
    <property type="molecule type" value="Genomic_DNA"/>
</dbReference>
<protein>
    <submittedName>
        <fullName evidence="4">DinB family protein</fullName>
    </submittedName>
</protein>
<sequence length="165" mass="18667">MKLIDLLLEELNQEAAITRKFLERIPEDKYNWQPHPKNMPMKVLATHIAELPGWVNTAVTTDGLDFSATPYEPKDVKSTGELIAFFEENLNSAKEALAGFDSKGFTKEWILSQGDQILNRYTKYSVIRMTYSQVVHHRAQLGVYFRLLDIAVPASYGPSADDMGS</sequence>
<evidence type="ECO:0000313" key="4">
    <source>
        <dbReference type="EMBL" id="AXG74426.1"/>
    </source>
</evidence>
<evidence type="ECO:0000256" key="3">
    <source>
        <dbReference type="PIRSR" id="PIRSR607837-1"/>
    </source>
</evidence>
<gene>
    <name evidence="4" type="ORF">DVK85_09345</name>
</gene>
<feature type="binding site" evidence="3">
    <location>
        <position position="47"/>
    </location>
    <ligand>
        <name>a divalent metal cation</name>
        <dbReference type="ChEBI" id="CHEBI:60240"/>
    </ligand>
</feature>
<dbReference type="GO" id="GO:0046872">
    <property type="term" value="F:metal ion binding"/>
    <property type="evidence" value="ECO:0007669"/>
    <property type="project" value="UniProtKB-KW"/>
</dbReference>
<comment type="similarity">
    <text evidence="1">Belongs to the DinB family.</text>
</comment>
<dbReference type="Gene3D" id="1.20.120.450">
    <property type="entry name" value="dinb family like domain"/>
    <property type="match status" value="1"/>
</dbReference>
<accession>A0A345HCW6</accession>
<keyword evidence="2 3" id="KW-0479">Metal-binding</keyword>
<evidence type="ECO:0000256" key="1">
    <source>
        <dbReference type="ARBA" id="ARBA00008635"/>
    </source>
</evidence>
<reference evidence="4 5" key="1">
    <citation type="submission" date="2018-07" db="EMBL/GenBank/DDBJ databases">
        <title>Complete genome sequence of Flavobacterium arcticum type strain SM1502T.</title>
        <authorList>
            <person name="Li Y."/>
            <person name="Li D.-D."/>
        </authorList>
    </citation>
    <scope>NUCLEOTIDE SEQUENCE [LARGE SCALE GENOMIC DNA]</scope>
    <source>
        <strain evidence="4 5">SM1502</strain>
    </source>
</reference>
<dbReference type="KEGG" id="fat:DVK85_09345"/>
<dbReference type="InterPro" id="IPR034660">
    <property type="entry name" value="DinB/YfiT-like"/>
</dbReference>
<feature type="binding site" evidence="3">
    <location>
        <position position="137"/>
    </location>
    <ligand>
        <name>a divalent metal cation</name>
        <dbReference type="ChEBI" id="CHEBI:60240"/>
    </ligand>
</feature>
<dbReference type="Pfam" id="PF05163">
    <property type="entry name" value="DinB"/>
    <property type="match status" value="1"/>
</dbReference>
<organism evidence="4 5">
    <name type="scientific">Flavobacterium arcticum</name>
    <dbReference type="NCBI Taxonomy" id="1784713"/>
    <lineage>
        <taxon>Bacteria</taxon>
        <taxon>Pseudomonadati</taxon>
        <taxon>Bacteroidota</taxon>
        <taxon>Flavobacteriia</taxon>
        <taxon>Flavobacteriales</taxon>
        <taxon>Flavobacteriaceae</taxon>
        <taxon>Flavobacterium</taxon>
    </lineage>
</organism>
<evidence type="ECO:0000313" key="5">
    <source>
        <dbReference type="Proteomes" id="UP000253951"/>
    </source>
</evidence>
<proteinExistence type="inferred from homology"/>
<dbReference type="AlphaFoldDB" id="A0A345HCW6"/>
<dbReference type="Proteomes" id="UP000253951">
    <property type="component" value="Chromosome"/>
</dbReference>
<keyword evidence="5" id="KW-1185">Reference proteome</keyword>
<name>A0A345HCW6_9FLAO</name>
<dbReference type="RefSeq" id="WP_114678184.1">
    <property type="nucleotide sequence ID" value="NZ_CP031188.1"/>
</dbReference>